<name>A0A2T8HJ67_9SPHI</name>
<keyword evidence="4 10" id="KW-0808">Transferase</keyword>
<evidence type="ECO:0000313" key="12">
    <source>
        <dbReference type="EMBL" id="PVH25481.1"/>
    </source>
</evidence>
<dbReference type="EMBL" id="QDKG01000003">
    <property type="protein sequence ID" value="PVH25481.1"/>
    <property type="molecule type" value="Genomic_DNA"/>
</dbReference>
<dbReference type="Pfam" id="PF02424">
    <property type="entry name" value="ApbE"/>
    <property type="match status" value="1"/>
</dbReference>
<comment type="catalytic activity">
    <reaction evidence="9 10">
        <text>L-threonyl-[protein] + FAD = FMN-L-threonyl-[protein] + AMP + H(+)</text>
        <dbReference type="Rhea" id="RHEA:36847"/>
        <dbReference type="Rhea" id="RHEA-COMP:11060"/>
        <dbReference type="Rhea" id="RHEA-COMP:11061"/>
        <dbReference type="ChEBI" id="CHEBI:15378"/>
        <dbReference type="ChEBI" id="CHEBI:30013"/>
        <dbReference type="ChEBI" id="CHEBI:57692"/>
        <dbReference type="ChEBI" id="CHEBI:74257"/>
        <dbReference type="ChEBI" id="CHEBI:456215"/>
        <dbReference type="EC" id="2.7.1.180"/>
    </reaction>
</comment>
<reference evidence="12 13" key="1">
    <citation type="submission" date="2018-04" db="EMBL/GenBank/DDBJ databases">
        <title>Sphingobacterium cortibacter sp. nov.</title>
        <authorList>
            <person name="Li Y."/>
        </authorList>
    </citation>
    <scope>NUCLEOTIDE SEQUENCE [LARGE SCALE GENOMIC DNA]</scope>
    <source>
        <strain evidence="12 13">2c-3</strain>
    </source>
</reference>
<dbReference type="Gene3D" id="3.10.520.10">
    <property type="entry name" value="ApbE-like domains"/>
    <property type="match status" value="1"/>
</dbReference>
<evidence type="ECO:0000256" key="2">
    <source>
        <dbReference type="ARBA" id="ARBA00016337"/>
    </source>
</evidence>
<evidence type="ECO:0000256" key="3">
    <source>
        <dbReference type="ARBA" id="ARBA00022630"/>
    </source>
</evidence>
<evidence type="ECO:0000256" key="11">
    <source>
        <dbReference type="PIRSR" id="PIRSR006268-2"/>
    </source>
</evidence>
<dbReference type="InterPro" id="IPR024932">
    <property type="entry name" value="ApbE"/>
</dbReference>
<dbReference type="GO" id="GO:0016740">
    <property type="term" value="F:transferase activity"/>
    <property type="evidence" value="ECO:0007669"/>
    <property type="project" value="UniProtKB-UniRule"/>
</dbReference>
<keyword evidence="13" id="KW-1185">Reference proteome</keyword>
<dbReference type="Proteomes" id="UP000245627">
    <property type="component" value="Unassembled WGS sequence"/>
</dbReference>
<dbReference type="PANTHER" id="PTHR30040:SF2">
    <property type="entry name" value="FAD:PROTEIN FMN TRANSFERASE"/>
    <property type="match status" value="1"/>
</dbReference>
<keyword evidence="7 10" id="KW-0460">Magnesium</keyword>
<accession>A0A2T8HJ67</accession>
<dbReference type="InterPro" id="IPR003374">
    <property type="entry name" value="ApbE-like_sf"/>
</dbReference>
<dbReference type="OrthoDB" id="9778595at2"/>
<comment type="similarity">
    <text evidence="10">Belongs to the ApbE family.</text>
</comment>
<evidence type="ECO:0000256" key="8">
    <source>
        <dbReference type="ARBA" id="ARBA00031306"/>
    </source>
</evidence>
<protein>
    <recommendedName>
        <fullName evidence="2 10">FAD:protein FMN transferase</fullName>
        <ecNumber evidence="1 10">2.7.1.180</ecNumber>
    </recommendedName>
    <alternativeName>
        <fullName evidence="8 10">Flavin transferase</fullName>
    </alternativeName>
</protein>
<comment type="caution">
    <text evidence="12">The sequence shown here is derived from an EMBL/GenBank/DDBJ whole genome shotgun (WGS) entry which is preliminary data.</text>
</comment>
<keyword evidence="6 10" id="KW-0274">FAD</keyword>
<evidence type="ECO:0000256" key="1">
    <source>
        <dbReference type="ARBA" id="ARBA00011955"/>
    </source>
</evidence>
<dbReference type="GO" id="GO:0046872">
    <property type="term" value="F:metal ion binding"/>
    <property type="evidence" value="ECO:0007669"/>
    <property type="project" value="UniProtKB-UniRule"/>
</dbReference>
<feature type="binding site" evidence="11">
    <location>
        <position position="256"/>
    </location>
    <ligand>
        <name>Mg(2+)</name>
        <dbReference type="ChEBI" id="CHEBI:18420"/>
    </ligand>
</feature>
<evidence type="ECO:0000313" key="13">
    <source>
        <dbReference type="Proteomes" id="UP000245627"/>
    </source>
</evidence>
<dbReference type="PANTHER" id="PTHR30040">
    <property type="entry name" value="THIAMINE BIOSYNTHESIS LIPOPROTEIN APBE"/>
    <property type="match status" value="1"/>
</dbReference>
<dbReference type="PIRSF" id="PIRSF006268">
    <property type="entry name" value="ApbE"/>
    <property type="match status" value="1"/>
</dbReference>
<evidence type="ECO:0000256" key="5">
    <source>
        <dbReference type="ARBA" id="ARBA00022723"/>
    </source>
</evidence>
<keyword evidence="5 10" id="KW-0479">Metal-binding</keyword>
<evidence type="ECO:0000256" key="6">
    <source>
        <dbReference type="ARBA" id="ARBA00022827"/>
    </source>
</evidence>
<evidence type="ECO:0000256" key="10">
    <source>
        <dbReference type="PIRNR" id="PIRNR006268"/>
    </source>
</evidence>
<evidence type="ECO:0000256" key="4">
    <source>
        <dbReference type="ARBA" id="ARBA00022679"/>
    </source>
</evidence>
<dbReference type="EC" id="2.7.1.180" evidence="1 10"/>
<gene>
    <name evidence="12" type="ORF">DC487_11110</name>
</gene>
<organism evidence="12 13">
    <name type="scientific">Sphingobacterium corticibacter</name>
    <dbReference type="NCBI Taxonomy" id="2171749"/>
    <lineage>
        <taxon>Bacteria</taxon>
        <taxon>Pseudomonadati</taxon>
        <taxon>Bacteroidota</taxon>
        <taxon>Sphingobacteriia</taxon>
        <taxon>Sphingobacteriales</taxon>
        <taxon>Sphingobacteriaceae</taxon>
        <taxon>Sphingobacterium</taxon>
    </lineage>
</organism>
<comment type="cofactor">
    <cofactor evidence="11">
        <name>Mg(2+)</name>
        <dbReference type="ChEBI" id="CHEBI:18420"/>
    </cofactor>
    <cofactor evidence="11">
        <name>Mn(2+)</name>
        <dbReference type="ChEBI" id="CHEBI:29035"/>
    </cofactor>
    <text evidence="11">Magnesium. Can also use manganese.</text>
</comment>
<proteinExistence type="inferred from homology"/>
<evidence type="ECO:0000256" key="7">
    <source>
        <dbReference type="ARBA" id="ARBA00022842"/>
    </source>
</evidence>
<dbReference type="AlphaFoldDB" id="A0A2T8HJ67"/>
<sequence length="293" mass="32159">MGSVFTITVVDTDSTKANQHIDQVVAEVSRIENLISEWQPHTQISKVNQQAGIRPVVVDREVFDLTKRALAYSELSEGAFDISVAGLDWIWQFDGSMTELPSPEMVQRSVAHVGYQYIVLDSVASSIYLSKKGMKIGFGSIGKGYAADKGRELMQQMGVKGGIVNASGDLAMWGKPLGERHWKIGLNHPFRQHQIMQVLKLGEEAVATSGSYEKYAEIAGIRYAHIINPKTGYPSTGLTSVSIYGPSAEMANALSTSIMVLGPKKGKVLMKAFPLYNYIFVTDAGRVLKSRKR</sequence>
<dbReference type="SUPFAM" id="SSF143631">
    <property type="entry name" value="ApbE-like"/>
    <property type="match status" value="1"/>
</dbReference>
<keyword evidence="3 10" id="KW-0285">Flavoprotein</keyword>
<feature type="binding site" evidence="11">
    <location>
        <position position="140"/>
    </location>
    <ligand>
        <name>Mg(2+)</name>
        <dbReference type="ChEBI" id="CHEBI:18420"/>
    </ligand>
</feature>
<evidence type="ECO:0000256" key="9">
    <source>
        <dbReference type="ARBA" id="ARBA00048540"/>
    </source>
</evidence>